<dbReference type="Gene3D" id="1.10.357.10">
    <property type="entry name" value="Tetracycline Repressor, domain 2"/>
    <property type="match status" value="1"/>
</dbReference>
<name>A0A917SY04_9RHOB</name>
<proteinExistence type="predicted"/>
<evidence type="ECO:0000313" key="1">
    <source>
        <dbReference type="EMBL" id="GGM02369.1"/>
    </source>
</evidence>
<dbReference type="InterPro" id="IPR009057">
    <property type="entry name" value="Homeodomain-like_sf"/>
</dbReference>
<dbReference type="AlphaFoldDB" id="A0A917SY04"/>
<evidence type="ECO:0000313" key="2">
    <source>
        <dbReference type="Proteomes" id="UP000649829"/>
    </source>
</evidence>
<reference evidence="1" key="2">
    <citation type="submission" date="2020-09" db="EMBL/GenBank/DDBJ databases">
        <authorList>
            <person name="Sun Q."/>
            <person name="Zhou Y."/>
        </authorList>
    </citation>
    <scope>NUCLEOTIDE SEQUENCE</scope>
    <source>
        <strain evidence="1">CGMCC 1.6293</strain>
    </source>
</reference>
<dbReference type="Proteomes" id="UP000649829">
    <property type="component" value="Unassembled WGS sequence"/>
</dbReference>
<keyword evidence="2" id="KW-1185">Reference proteome</keyword>
<dbReference type="SUPFAM" id="SSF46689">
    <property type="entry name" value="Homeodomain-like"/>
    <property type="match status" value="1"/>
</dbReference>
<reference evidence="1" key="1">
    <citation type="journal article" date="2014" name="Int. J. Syst. Evol. Microbiol.">
        <title>Complete genome sequence of Corynebacterium casei LMG S-19264T (=DSM 44701T), isolated from a smear-ripened cheese.</title>
        <authorList>
            <consortium name="US DOE Joint Genome Institute (JGI-PGF)"/>
            <person name="Walter F."/>
            <person name="Albersmeier A."/>
            <person name="Kalinowski J."/>
            <person name="Ruckert C."/>
        </authorList>
    </citation>
    <scope>NUCLEOTIDE SEQUENCE</scope>
    <source>
        <strain evidence="1">CGMCC 1.6293</strain>
    </source>
</reference>
<sequence>MPHMSYDVIAEHAGLTRQLIRYHYPEPDELMLDLCDMIASIYRDVLISTAGSLQGAARVDAFLDFYFDLLDGTPKPRDDKVYDAMMSLTASSPELKLRLGEQYRMIGQVLAHEFAVQYPDLDQQGAEELSWLFVCLMYGHWKMVAALGYDESHRVISRRAMDRLIRSYCAESSDGAARVKVFGRPTA</sequence>
<organism evidence="1 2">
    <name type="scientific">Pseudooceanicola nanhaiensis</name>
    <dbReference type="NCBI Taxonomy" id="375761"/>
    <lineage>
        <taxon>Bacteria</taxon>
        <taxon>Pseudomonadati</taxon>
        <taxon>Pseudomonadota</taxon>
        <taxon>Alphaproteobacteria</taxon>
        <taxon>Rhodobacterales</taxon>
        <taxon>Paracoccaceae</taxon>
        <taxon>Pseudooceanicola</taxon>
    </lineage>
</organism>
<dbReference type="EMBL" id="BMLF01000002">
    <property type="protein sequence ID" value="GGM02369.1"/>
    <property type="molecule type" value="Genomic_DNA"/>
</dbReference>
<gene>
    <name evidence="1" type="ORF">GCM10011534_25240</name>
</gene>
<accession>A0A917SY04</accession>
<comment type="caution">
    <text evidence="1">The sequence shown here is derived from an EMBL/GenBank/DDBJ whole genome shotgun (WGS) entry which is preliminary data.</text>
</comment>
<protein>
    <submittedName>
        <fullName evidence="1">Uncharacterized protein</fullName>
    </submittedName>
</protein>